<accession>A0AA36BZ52</accession>
<keyword evidence="6" id="KW-1185">Reference proteome</keyword>
<comment type="caution">
    <text evidence="4">Lacks conserved residue(s) required for the propagation of feature annotation.</text>
</comment>
<comment type="cofactor">
    <cofactor evidence="1">
        <name>a divalent metal cation</name>
        <dbReference type="ChEBI" id="CHEBI:60240"/>
    </cofactor>
</comment>
<dbReference type="Proteomes" id="UP001162480">
    <property type="component" value="Chromosome 28"/>
</dbReference>
<dbReference type="InterPro" id="IPR032466">
    <property type="entry name" value="Metal_Hydrolase"/>
</dbReference>
<evidence type="ECO:0000256" key="3">
    <source>
        <dbReference type="ARBA" id="ARBA00022801"/>
    </source>
</evidence>
<gene>
    <name evidence="5" type="ORF">OCTVUL_1B015867</name>
</gene>
<keyword evidence="3" id="KW-0378">Hydrolase</keyword>
<comment type="similarity">
    <text evidence="4">Belongs to the metallo-dependent hydrolases superfamily. Phosphotriesterase family.</text>
</comment>
<dbReference type="InterPro" id="IPR001559">
    <property type="entry name" value="Phosphotriesterase"/>
</dbReference>
<dbReference type="AlphaFoldDB" id="A0AA36BZ52"/>
<dbReference type="SUPFAM" id="SSF51556">
    <property type="entry name" value="Metallo-dependent hydrolases"/>
    <property type="match status" value="1"/>
</dbReference>
<organism evidence="5 6">
    <name type="scientific">Octopus vulgaris</name>
    <name type="common">Common octopus</name>
    <dbReference type="NCBI Taxonomy" id="6645"/>
    <lineage>
        <taxon>Eukaryota</taxon>
        <taxon>Metazoa</taxon>
        <taxon>Spiralia</taxon>
        <taxon>Lophotrochozoa</taxon>
        <taxon>Mollusca</taxon>
        <taxon>Cephalopoda</taxon>
        <taxon>Coleoidea</taxon>
        <taxon>Octopodiformes</taxon>
        <taxon>Octopoda</taxon>
        <taxon>Incirrata</taxon>
        <taxon>Octopodidae</taxon>
        <taxon>Octopus</taxon>
    </lineage>
</organism>
<proteinExistence type="inferred from homology"/>
<evidence type="ECO:0000256" key="4">
    <source>
        <dbReference type="PROSITE-ProRule" id="PRU00679"/>
    </source>
</evidence>
<evidence type="ECO:0000256" key="2">
    <source>
        <dbReference type="ARBA" id="ARBA00022723"/>
    </source>
</evidence>
<dbReference type="Gene3D" id="3.20.20.140">
    <property type="entry name" value="Metal-dependent hydrolases"/>
    <property type="match status" value="1"/>
</dbReference>
<reference evidence="5" key="1">
    <citation type="submission" date="2023-08" db="EMBL/GenBank/DDBJ databases">
        <authorList>
            <person name="Alioto T."/>
            <person name="Alioto T."/>
            <person name="Gomez Garrido J."/>
        </authorList>
    </citation>
    <scope>NUCLEOTIDE SEQUENCE</scope>
</reference>
<dbReference type="EMBL" id="OX597841">
    <property type="protein sequence ID" value="CAI9743019.1"/>
    <property type="molecule type" value="Genomic_DNA"/>
</dbReference>
<keyword evidence="2" id="KW-0479">Metal-binding</keyword>
<dbReference type="GO" id="GO:0008270">
    <property type="term" value="F:zinc ion binding"/>
    <property type="evidence" value="ECO:0007669"/>
    <property type="project" value="InterPro"/>
</dbReference>
<evidence type="ECO:0000256" key="1">
    <source>
        <dbReference type="ARBA" id="ARBA00001968"/>
    </source>
</evidence>
<dbReference type="PROSITE" id="PS51347">
    <property type="entry name" value="PHOSPHOTRIESTERASE_2"/>
    <property type="match status" value="1"/>
</dbReference>
<dbReference type="Pfam" id="PF02126">
    <property type="entry name" value="PTE"/>
    <property type="match status" value="1"/>
</dbReference>
<dbReference type="PANTHER" id="PTHR10819:SF3">
    <property type="entry name" value="PHOSPHOTRIESTERASE-RELATED PROTEIN"/>
    <property type="match status" value="1"/>
</dbReference>
<sequence>MSAVNLHDANGGSSIVDNTVIGLNPNVEFLKKVSEQSGVNIIAGTGFYVDITHSDETRKTPAEKLASLMEHDIISGVGTSGIHCGVIGEIGCSWPLTDSERKVLRAAGMAQEHTGCPIIIHPGRNPKSPAEILRILTEAGAKADQIVISHLDRTLLDKESLLEFAEMKSYCEFDLFGIETSHYQQEENIDMPSDAQRIERIGWLIDAGFQDKITISHDIHTKHRLMKYGGHGFSHILLNIVPMMKTRQISEDVINKILIENPKKWLTFK</sequence>
<protein>
    <submittedName>
        <fullName evidence="5">Phosphotriesterase-related protein-like</fullName>
    </submittedName>
</protein>
<dbReference type="PANTHER" id="PTHR10819">
    <property type="entry name" value="PHOSPHOTRIESTERASE-RELATED"/>
    <property type="match status" value="1"/>
</dbReference>
<dbReference type="GO" id="GO:0016787">
    <property type="term" value="F:hydrolase activity"/>
    <property type="evidence" value="ECO:0007669"/>
    <property type="project" value="UniProtKB-KW"/>
</dbReference>
<name>A0AA36BZ52_OCTVU</name>
<evidence type="ECO:0000313" key="5">
    <source>
        <dbReference type="EMBL" id="CAI9743019.1"/>
    </source>
</evidence>
<evidence type="ECO:0000313" key="6">
    <source>
        <dbReference type="Proteomes" id="UP001162480"/>
    </source>
</evidence>